<dbReference type="EMBL" id="JSYL01000027">
    <property type="protein sequence ID" value="KIA82339.1"/>
    <property type="molecule type" value="Genomic_DNA"/>
</dbReference>
<dbReference type="Proteomes" id="UP000031473">
    <property type="component" value="Unassembled WGS sequence"/>
</dbReference>
<proteinExistence type="predicted"/>
<accession>A0A0C1F2L6</accession>
<protein>
    <recommendedName>
        <fullName evidence="3">Gp5/Type VI secretion system Vgr protein OB-fold domain-containing protein</fullName>
    </recommendedName>
</protein>
<organism evidence="1 2">
    <name type="scientific">Kaistella jeonii</name>
    <dbReference type="NCBI Taxonomy" id="266749"/>
    <lineage>
        <taxon>Bacteria</taxon>
        <taxon>Pseudomonadati</taxon>
        <taxon>Bacteroidota</taxon>
        <taxon>Flavobacteriia</taxon>
        <taxon>Flavobacteriales</taxon>
        <taxon>Weeksellaceae</taxon>
        <taxon>Chryseobacterium group</taxon>
        <taxon>Kaistella</taxon>
    </lineage>
</organism>
<keyword evidence="2" id="KW-1185">Reference proteome</keyword>
<reference evidence="1 2" key="1">
    <citation type="submission" date="2014-10" db="EMBL/GenBank/DDBJ databases">
        <title>Kaistella jeonii genome.</title>
        <authorList>
            <person name="Clayton J.T."/>
            <person name="Newman J.D."/>
        </authorList>
    </citation>
    <scope>NUCLEOTIDE SEQUENCE [LARGE SCALE GENOMIC DNA]</scope>
    <source>
        <strain evidence="1 2">DSM 17048</strain>
    </source>
</reference>
<sequence>MNDNEKSVTILDPSGITYFMDGAGNITVTAPKNMTFNAGENLNINVGKNMTTSVGEDHNMSITNNHQFTSTNYKQTVSENKTVTIIGDLNETTSTTTHKAKNGDILIQSAGVAKVLGKIDAKVNKG</sequence>
<gene>
    <name evidence="1" type="ORF">OA86_15055</name>
</gene>
<dbReference type="SUPFAM" id="SSF69349">
    <property type="entry name" value="Phage fibre proteins"/>
    <property type="match status" value="1"/>
</dbReference>
<evidence type="ECO:0000313" key="2">
    <source>
        <dbReference type="Proteomes" id="UP000031473"/>
    </source>
</evidence>
<comment type="caution">
    <text evidence="1">The sequence shown here is derived from an EMBL/GenBank/DDBJ whole genome shotgun (WGS) entry which is preliminary data.</text>
</comment>
<evidence type="ECO:0008006" key="3">
    <source>
        <dbReference type="Google" id="ProtNLM"/>
    </source>
</evidence>
<name>A0A0C1F2L6_9FLAO</name>
<evidence type="ECO:0000313" key="1">
    <source>
        <dbReference type="EMBL" id="KIA82339.1"/>
    </source>
</evidence>
<dbReference type="AlphaFoldDB" id="A0A0C1F2L6"/>
<dbReference type="STRING" id="266749.SAMN05421876_1301"/>